<keyword evidence="4" id="KW-1185">Reference proteome</keyword>
<evidence type="ECO:0000259" key="1">
    <source>
        <dbReference type="Pfam" id="PF07715"/>
    </source>
</evidence>
<dbReference type="RefSeq" id="WP_116854733.1">
    <property type="nucleotide sequence ID" value="NZ_QTJV01000006.1"/>
</dbReference>
<dbReference type="Pfam" id="PF14905">
    <property type="entry name" value="OMP_b-brl_3"/>
    <property type="match status" value="1"/>
</dbReference>
<dbReference type="SUPFAM" id="SSF49464">
    <property type="entry name" value="Carboxypeptidase regulatory domain-like"/>
    <property type="match status" value="1"/>
</dbReference>
<dbReference type="InterPro" id="IPR008969">
    <property type="entry name" value="CarboxyPept-like_regulatory"/>
</dbReference>
<dbReference type="SUPFAM" id="SSF56935">
    <property type="entry name" value="Porins"/>
    <property type="match status" value="1"/>
</dbReference>
<dbReference type="Gene3D" id="2.170.130.10">
    <property type="entry name" value="TonB-dependent receptor, plug domain"/>
    <property type="match status" value="1"/>
</dbReference>
<dbReference type="InterPro" id="IPR012910">
    <property type="entry name" value="Plug_dom"/>
</dbReference>
<dbReference type="Pfam" id="PF07715">
    <property type="entry name" value="Plug"/>
    <property type="match status" value="1"/>
</dbReference>
<reference evidence="3 4" key="1">
    <citation type="submission" date="2018-08" db="EMBL/GenBank/DDBJ databases">
        <title>Chitinophaga sp. K20C18050901, a novel bacterium isolated from forest soil.</title>
        <authorList>
            <person name="Wang C."/>
        </authorList>
    </citation>
    <scope>NUCLEOTIDE SEQUENCE [LARGE SCALE GENOMIC DNA]</scope>
    <source>
        <strain evidence="3 4">K20C18050901</strain>
    </source>
</reference>
<organism evidence="3 4">
    <name type="scientific">Chitinophaga silvisoli</name>
    <dbReference type="NCBI Taxonomy" id="2291814"/>
    <lineage>
        <taxon>Bacteria</taxon>
        <taxon>Pseudomonadati</taxon>
        <taxon>Bacteroidota</taxon>
        <taxon>Chitinophagia</taxon>
        <taxon>Chitinophagales</taxon>
        <taxon>Chitinophagaceae</taxon>
        <taxon>Chitinophaga</taxon>
    </lineage>
</organism>
<dbReference type="Gene3D" id="2.60.40.10">
    <property type="entry name" value="Immunoglobulins"/>
    <property type="match status" value="1"/>
</dbReference>
<dbReference type="InterPro" id="IPR037066">
    <property type="entry name" value="Plug_dom_sf"/>
</dbReference>
<dbReference type="InterPro" id="IPR041700">
    <property type="entry name" value="OMP_b-brl_3"/>
</dbReference>
<dbReference type="Pfam" id="PF13620">
    <property type="entry name" value="CarboxypepD_reg"/>
    <property type="match status" value="1"/>
</dbReference>
<sequence length="814" mass="91083">MKKLIMLILLTYVSYRECHAQNVNGKVTVKVMDEKGQPLPFASVVLRLTKDSTLVKGELSAADGSASFEKIKNGQYFVQSSLMGYQTAYTPAFSIDPTHTAVQFPNMTLSGSSKNLQGVTISAQKPFIERKEGTTVLNVESSVAAAGSNVLDVLRRAPGVQIDKDDNILLKGNGGVTVMLDGKLTYLSGEQLANLLKSLPAETVSQIEIMTSPSAKYDAAGNSGIINIKTKKGVATGINGSLNGSGGFGRYGFYNTGLNLNWRTEKFNVFGNYNHGDRHFFNERLATRIVNGDNKEEAQFFSAPQFGKRNFISNQYKLGFDYFITPKHTVGVLVNGYNNFFRSTINNTTNIYRLGNPTLDSSLNSVTTNDHNFNSNTINFNYKGQLDTIGTEISIDADYAKFGYHRRVYLNDSMYYPEDPKFKNPHSIRNFTTTNITIKSIKGDLVLPFNKTTKLETGVKGSFVTTDNVLLYDSLYEGKYIPALSQSNHFIYTENVLAAYGIIKKSFKGGTDAQLGLRVEGTSSKGNSVTYNSVVKRHYVSFFPNLTADHTFSKDHKLGITFARRINRPEYEDMNPFIFYSDRYTYGRGNPYLKPEFTNIAELTYTYKQQYIVSVSYDRTENFIAEYLEQNDSTKVTTSYDKNYDHRQGWHLTLTLPANPTKWWNINNTLNMNYNYYALKDSGMDIVNSAVGAHFETTHTFTLPGNWKVELNAYAGTPYQWGVWKGKAYYAIGGGVQKTLLDKRLNLKLNFTDVTNGDQFRGAAVYGNVDFHIHNQWQNRTASLSATYSFGNSKIKGARERQTATSAEAKRSGG</sequence>
<name>A0A3E1P0Z6_9BACT</name>
<gene>
    <name evidence="3" type="ORF">DXN04_17820</name>
</gene>
<evidence type="ECO:0000259" key="2">
    <source>
        <dbReference type="Pfam" id="PF14905"/>
    </source>
</evidence>
<dbReference type="OrthoDB" id="905812at2"/>
<dbReference type="PANTHER" id="PTHR40980">
    <property type="entry name" value="PLUG DOMAIN-CONTAINING PROTEIN"/>
    <property type="match status" value="1"/>
</dbReference>
<protein>
    <submittedName>
        <fullName evidence="3">Uncharacterized protein</fullName>
    </submittedName>
</protein>
<feature type="domain" description="TonB-dependent receptor plug" evidence="1">
    <location>
        <begin position="134"/>
        <end position="224"/>
    </location>
</feature>
<evidence type="ECO:0000313" key="3">
    <source>
        <dbReference type="EMBL" id="RFM33815.1"/>
    </source>
</evidence>
<dbReference type="Proteomes" id="UP000261174">
    <property type="component" value="Unassembled WGS sequence"/>
</dbReference>
<dbReference type="AlphaFoldDB" id="A0A3E1P0Z6"/>
<dbReference type="PANTHER" id="PTHR40980:SF4">
    <property type="entry name" value="TONB-DEPENDENT RECEPTOR-LIKE BETA-BARREL DOMAIN-CONTAINING PROTEIN"/>
    <property type="match status" value="1"/>
</dbReference>
<dbReference type="EMBL" id="QTJV01000006">
    <property type="protein sequence ID" value="RFM33815.1"/>
    <property type="molecule type" value="Genomic_DNA"/>
</dbReference>
<dbReference type="InterPro" id="IPR013783">
    <property type="entry name" value="Ig-like_fold"/>
</dbReference>
<evidence type="ECO:0000313" key="4">
    <source>
        <dbReference type="Proteomes" id="UP000261174"/>
    </source>
</evidence>
<accession>A0A3E1P0Z6</accession>
<comment type="caution">
    <text evidence="3">The sequence shown here is derived from an EMBL/GenBank/DDBJ whole genome shotgun (WGS) entry which is preliminary data.</text>
</comment>
<proteinExistence type="predicted"/>
<feature type="domain" description="Outer membrane protein beta-barrel" evidence="2">
    <location>
        <begin position="385"/>
        <end position="788"/>
    </location>
</feature>